<dbReference type="InterPro" id="IPR045231">
    <property type="entry name" value="Yip1/4-like"/>
</dbReference>
<feature type="transmembrane region" description="Helical" evidence="7">
    <location>
        <begin position="167"/>
        <end position="193"/>
    </location>
</feature>
<evidence type="ECO:0000256" key="6">
    <source>
        <dbReference type="SAM" id="MobiDB-lite"/>
    </source>
</evidence>
<comment type="subcellular location">
    <subcellularLocation>
        <location evidence="1">Membrane</location>
        <topology evidence="1">Multi-pass membrane protein</topology>
    </subcellularLocation>
</comment>
<comment type="similarity">
    <text evidence="2">Belongs to the YIP1 family.</text>
</comment>
<evidence type="ECO:0000313" key="9">
    <source>
        <dbReference type="Proteomes" id="UP000315496"/>
    </source>
</evidence>
<feature type="region of interest" description="Disordered" evidence="6">
    <location>
        <begin position="1"/>
        <end position="69"/>
    </location>
</feature>
<name>A0A4Z1T0Z9_GIAMU</name>
<gene>
    <name evidence="8" type="ORF">GMRT_11147</name>
</gene>
<reference evidence="8 9" key="1">
    <citation type="submission" date="2019-05" db="EMBL/GenBank/DDBJ databases">
        <title>The compact genome of Giardia muris reveals important steps in the evolution of intestinal protozoan parasites.</title>
        <authorList>
            <person name="Xu F."/>
            <person name="Jimenez-Gonzalez A."/>
            <person name="Einarsson E."/>
            <person name="Astvaldsson A."/>
            <person name="Peirasmaki D."/>
            <person name="Eckmann L."/>
            <person name="Andersson J.O."/>
            <person name="Svard S.G."/>
            <person name="Jerlstrom-Hultqvist J."/>
        </authorList>
    </citation>
    <scope>NUCLEOTIDE SEQUENCE [LARGE SCALE GENOMIC DNA]</scope>
    <source>
        <strain evidence="8 9">Roberts-Thomson</strain>
    </source>
</reference>
<dbReference type="GO" id="GO:0005802">
    <property type="term" value="C:trans-Golgi network"/>
    <property type="evidence" value="ECO:0007669"/>
    <property type="project" value="TreeGrafter"/>
</dbReference>
<keyword evidence="5 7" id="KW-0472">Membrane</keyword>
<accession>A0A4Z1T0Z9</accession>
<feature type="transmembrane region" description="Helical" evidence="7">
    <location>
        <begin position="139"/>
        <end position="161"/>
    </location>
</feature>
<protein>
    <submittedName>
        <fullName evidence="8">Yip</fullName>
    </submittedName>
</protein>
<dbReference type="PANTHER" id="PTHR21236:SF2">
    <property type="entry name" value="PROTEIN YIPF"/>
    <property type="match status" value="1"/>
</dbReference>
<evidence type="ECO:0000256" key="1">
    <source>
        <dbReference type="ARBA" id="ARBA00004141"/>
    </source>
</evidence>
<organism evidence="8 9">
    <name type="scientific">Giardia muris</name>
    <dbReference type="NCBI Taxonomy" id="5742"/>
    <lineage>
        <taxon>Eukaryota</taxon>
        <taxon>Metamonada</taxon>
        <taxon>Diplomonadida</taxon>
        <taxon>Hexamitidae</taxon>
        <taxon>Giardiinae</taxon>
        <taxon>Giardia</taxon>
    </lineage>
</organism>
<feature type="transmembrane region" description="Helical" evidence="7">
    <location>
        <begin position="115"/>
        <end position="132"/>
    </location>
</feature>
<dbReference type="PANTHER" id="PTHR21236">
    <property type="entry name" value="GOLGI MEMBRANE PROTEIN YIP1"/>
    <property type="match status" value="1"/>
</dbReference>
<dbReference type="GO" id="GO:0048280">
    <property type="term" value="P:vesicle fusion with Golgi apparatus"/>
    <property type="evidence" value="ECO:0007669"/>
    <property type="project" value="TreeGrafter"/>
</dbReference>
<evidence type="ECO:0000256" key="2">
    <source>
        <dbReference type="ARBA" id="ARBA00010596"/>
    </source>
</evidence>
<sequence>MLPPGFSSDESVPLVPAPGSKPRRLFTRERKEQKPGSAVVATAIPVHQAQQPRGSYPYPGPSSQPPRSVEQNEMDLYYGPLLQELGVDLHLTLRKSYESLPFVAVSDDVAQSGDMLVGLISLVLFTAANWLIKESGSHMGFIIGAFIYGSLVLKALLTLLLQGRASVGLYTVMSALSYGLVPLFLILFAGGILRRIFPLPRTHGAVVFLYSLAAAWSSAVVTKFLNAVAHLSGVRLLIGLPAFLVAMCYVLVQLMG</sequence>
<evidence type="ECO:0000256" key="4">
    <source>
        <dbReference type="ARBA" id="ARBA00022989"/>
    </source>
</evidence>
<dbReference type="GO" id="GO:0016020">
    <property type="term" value="C:membrane"/>
    <property type="evidence" value="ECO:0007669"/>
    <property type="project" value="UniProtKB-SubCell"/>
</dbReference>
<keyword evidence="9" id="KW-1185">Reference proteome</keyword>
<dbReference type="Proteomes" id="UP000315496">
    <property type="component" value="Chromosome 1"/>
</dbReference>
<proteinExistence type="inferred from homology"/>
<evidence type="ECO:0000256" key="7">
    <source>
        <dbReference type="SAM" id="Phobius"/>
    </source>
</evidence>
<dbReference type="GO" id="GO:0006888">
    <property type="term" value="P:endoplasmic reticulum to Golgi vesicle-mediated transport"/>
    <property type="evidence" value="ECO:0007669"/>
    <property type="project" value="InterPro"/>
</dbReference>
<dbReference type="EMBL" id="VDLU01000001">
    <property type="protein sequence ID" value="TNJ29378.1"/>
    <property type="molecule type" value="Genomic_DNA"/>
</dbReference>
<feature type="transmembrane region" description="Helical" evidence="7">
    <location>
        <begin position="205"/>
        <end position="225"/>
    </location>
</feature>
<dbReference type="AlphaFoldDB" id="A0A4Z1T0Z9"/>
<keyword evidence="3 7" id="KW-0812">Transmembrane</keyword>
<dbReference type="VEuPathDB" id="GiardiaDB:GMRT_11147"/>
<dbReference type="OrthoDB" id="10252499at2759"/>
<keyword evidence="4 7" id="KW-1133">Transmembrane helix</keyword>
<comment type="caution">
    <text evidence="8">The sequence shown here is derived from an EMBL/GenBank/DDBJ whole genome shotgun (WGS) entry which is preliminary data.</text>
</comment>
<feature type="transmembrane region" description="Helical" evidence="7">
    <location>
        <begin position="231"/>
        <end position="252"/>
    </location>
</feature>
<evidence type="ECO:0000256" key="3">
    <source>
        <dbReference type="ARBA" id="ARBA00022692"/>
    </source>
</evidence>
<evidence type="ECO:0000256" key="5">
    <source>
        <dbReference type="ARBA" id="ARBA00023136"/>
    </source>
</evidence>
<evidence type="ECO:0000313" key="8">
    <source>
        <dbReference type="EMBL" id="TNJ29378.1"/>
    </source>
</evidence>